<keyword evidence="3" id="KW-1185">Reference proteome</keyword>
<proteinExistence type="predicted"/>
<dbReference type="InterPro" id="IPR038729">
    <property type="entry name" value="Rad50/SbcC_AAA"/>
</dbReference>
<dbReference type="SUPFAM" id="SSF52540">
    <property type="entry name" value="P-loop containing nucleoside triphosphate hydrolases"/>
    <property type="match status" value="1"/>
</dbReference>
<evidence type="ECO:0000259" key="1">
    <source>
        <dbReference type="Pfam" id="PF13476"/>
    </source>
</evidence>
<organism evidence="2 3">
    <name type="scientific">Variovorax gossypii</name>
    <dbReference type="NCBI Taxonomy" id="1679495"/>
    <lineage>
        <taxon>Bacteria</taxon>
        <taxon>Pseudomonadati</taxon>
        <taxon>Pseudomonadota</taxon>
        <taxon>Betaproteobacteria</taxon>
        <taxon>Burkholderiales</taxon>
        <taxon>Comamonadaceae</taxon>
        <taxon>Variovorax</taxon>
    </lineage>
</organism>
<reference evidence="2 3" key="1">
    <citation type="submission" date="2018-12" db="EMBL/GenBank/DDBJ databases">
        <title>The genome of Variovorax gossypii DSM 100435.</title>
        <authorList>
            <person name="Gao J."/>
            <person name="Sun J."/>
        </authorList>
    </citation>
    <scope>NUCLEOTIDE SEQUENCE [LARGE SCALE GENOMIC DNA]</scope>
    <source>
        <strain evidence="2 3">DSM 100435</strain>
    </source>
</reference>
<protein>
    <recommendedName>
        <fullName evidence="1">Rad50/SbcC-type AAA domain-containing protein</fullName>
    </recommendedName>
</protein>
<dbReference type="Proteomes" id="UP000267418">
    <property type="component" value="Unassembled WGS sequence"/>
</dbReference>
<gene>
    <name evidence="2" type="ORF">EJP69_14200</name>
</gene>
<dbReference type="GO" id="GO:0016887">
    <property type="term" value="F:ATP hydrolysis activity"/>
    <property type="evidence" value="ECO:0007669"/>
    <property type="project" value="InterPro"/>
</dbReference>
<dbReference type="GO" id="GO:0006302">
    <property type="term" value="P:double-strand break repair"/>
    <property type="evidence" value="ECO:0007669"/>
    <property type="project" value="InterPro"/>
</dbReference>
<accession>A0A3S0J2C1</accession>
<dbReference type="OrthoDB" id="3177877at2"/>
<sequence>MAATVHFIRLALSNFGSFRNIAVEFPPSGVSVISGANASGKSQRSARRWLQS</sequence>
<dbReference type="Pfam" id="PF13476">
    <property type="entry name" value="AAA_23"/>
    <property type="match status" value="1"/>
</dbReference>
<evidence type="ECO:0000313" key="2">
    <source>
        <dbReference type="EMBL" id="RTQ35509.1"/>
    </source>
</evidence>
<name>A0A3S0J2C1_9BURK</name>
<dbReference type="AlphaFoldDB" id="A0A3S0J2C1"/>
<comment type="caution">
    <text evidence="2">The sequence shown here is derived from an EMBL/GenBank/DDBJ whole genome shotgun (WGS) entry which is preliminary data.</text>
</comment>
<evidence type="ECO:0000313" key="3">
    <source>
        <dbReference type="Proteomes" id="UP000267418"/>
    </source>
</evidence>
<dbReference type="EMBL" id="RXOE01000002">
    <property type="protein sequence ID" value="RTQ35509.1"/>
    <property type="molecule type" value="Genomic_DNA"/>
</dbReference>
<feature type="domain" description="Rad50/SbcC-type AAA" evidence="1">
    <location>
        <begin position="9"/>
        <end position="42"/>
    </location>
</feature>
<dbReference type="Gene3D" id="3.40.50.300">
    <property type="entry name" value="P-loop containing nucleotide triphosphate hydrolases"/>
    <property type="match status" value="1"/>
</dbReference>
<dbReference type="InterPro" id="IPR027417">
    <property type="entry name" value="P-loop_NTPase"/>
</dbReference>